<keyword evidence="5" id="KW-1003">Cell membrane</keyword>
<organism evidence="10 11">
    <name type="scientific">Carboxydocella sporoproducens DSM 16521</name>
    <dbReference type="NCBI Taxonomy" id="1121270"/>
    <lineage>
        <taxon>Bacteria</taxon>
        <taxon>Bacillati</taxon>
        <taxon>Bacillota</taxon>
        <taxon>Clostridia</taxon>
        <taxon>Eubacteriales</taxon>
        <taxon>Clostridiales Family XVI. Incertae Sedis</taxon>
        <taxon>Carboxydocella</taxon>
    </lineage>
</organism>
<dbReference type="GO" id="GO:0005886">
    <property type="term" value="C:plasma membrane"/>
    <property type="evidence" value="ECO:0007669"/>
    <property type="project" value="UniProtKB-SubCell"/>
</dbReference>
<dbReference type="AlphaFoldDB" id="A0A1T4MG30"/>
<dbReference type="SMART" id="SM00062">
    <property type="entry name" value="PBPb"/>
    <property type="match status" value="1"/>
</dbReference>
<dbReference type="Pfam" id="PF13379">
    <property type="entry name" value="NMT1_2"/>
    <property type="match status" value="1"/>
</dbReference>
<evidence type="ECO:0000256" key="4">
    <source>
        <dbReference type="ARBA" id="ARBA00022448"/>
    </source>
</evidence>
<dbReference type="Gene3D" id="3.40.190.10">
    <property type="entry name" value="Periplasmic binding protein-like II"/>
    <property type="match status" value="2"/>
</dbReference>
<evidence type="ECO:0000256" key="5">
    <source>
        <dbReference type="ARBA" id="ARBA00022475"/>
    </source>
</evidence>
<evidence type="ECO:0000256" key="2">
    <source>
        <dbReference type="ARBA" id="ARBA00004533"/>
    </source>
</evidence>
<accession>A0A1T4MG30</accession>
<evidence type="ECO:0000256" key="3">
    <source>
        <dbReference type="ARBA" id="ARBA00010742"/>
    </source>
</evidence>
<keyword evidence="4" id="KW-0813">Transport</keyword>
<evidence type="ECO:0000256" key="6">
    <source>
        <dbReference type="ARBA" id="ARBA00022519"/>
    </source>
</evidence>
<dbReference type="CDD" id="cd13553">
    <property type="entry name" value="PBP2_NrtA_CpmA_like"/>
    <property type="match status" value="1"/>
</dbReference>
<feature type="domain" description="Solute-binding protein family 3/N-terminal" evidence="9">
    <location>
        <begin position="30"/>
        <end position="249"/>
    </location>
</feature>
<dbReference type="GO" id="GO:0042597">
    <property type="term" value="C:periplasmic space"/>
    <property type="evidence" value="ECO:0007669"/>
    <property type="project" value="UniProtKB-SubCell"/>
</dbReference>
<dbReference type="PANTHER" id="PTHR30024:SF47">
    <property type="entry name" value="TAURINE-BINDING PERIPLASMIC PROTEIN"/>
    <property type="match status" value="1"/>
</dbReference>
<dbReference type="SUPFAM" id="SSF53850">
    <property type="entry name" value="Periplasmic binding protein-like II"/>
    <property type="match status" value="1"/>
</dbReference>
<reference evidence="11" key="1">
    <citation type="submission" date="2017-02" db="EMBL/GenBank/DDBJ databases">
        <authorList>
            <person name="Varghese N."/>
            <person name="Submissions S."/>
        </authorList>
    </citation>
    <scope>NUCLEOTIDE SEQUENCE [LARGE SCALE GENOMIC DNA]</scope>
    <source>
        <strain evidence="11">DSM 16521</strain>
    </source>
</reference>
<keyword evidence="11" id="KW-1185">Reference proteome</keyword>
<keyword evidence="8" id="KW-0472">Membrane</keyword>
<keyword evidence="6" id="KW-0997">Cell inner membrane</keyword>
<sequence length="285" mass="31189">MKKWVFLLGIVTFLFGLVGCGNQATEEQKTLKIGYFPNITHAPAMVGIEKGLFQKYIGRDIKIEERYFNHGQELLDALAVGEVDLGYVGPGPVEQRSKQGLKIKVLAEVTRGGSALVVRQGVDIKDIKDLAGKKVAVPGIGNTQDQILRKLLTDAGLKSTYEGGDVEIRAQKPATISGLFVQKQLDAALLAEPWPSMLEVKGLAKVIYQDEGVSAVMVTTPEKYQAKQALIDNFVKGHQEAVKAIKNMPPQETVQLVGRKIKEITGSELPPDILQKALKKLNFED</sequence>
<dbReference type="Proteomes" id="UP000189933">
    <property type="component" value="Unassembled WGS sequence"/>
</dbReference>
<evidence type="ECO:0000313" key="10">
    <source>
        <dbReference type="EMBL" id="SJZ65892.1"/>
    </source>
</evidence>
<comment type="similarity">
    <text evidence="3">Belongs to the bacterial solute-binding protein SsuA/TauA family.</text>
</comment>
<proteinExistence type="inferred from homology"/>
<protein>
    <submittedName>
        <fullName evidence="10">NitT/TauT family transport system substrate-binding protein</fullName>
    </submittedName>
</protein>
<gene>
    <name evidence="10" type="ORF">SAMN02745885_00563</name>
</gene>
<dbReference type="InterPro" id="IPR044527">
    <property type="entry name" value="NrtA/CpmA_ABC-bd_dom"/>
</dbReference>
<dbReference type="PROSITE" id="PS51257">
    <property type="entry name" value="PROKAR_LIPOPROTEIN"/>
    <property type="match status" value="1"/>
</dbReference>
<comment type="subcellular location">
    <subcellularLocation>
        <location evidence="2">Cell inner membrane</location>
    </subcellularLocation>
    <subcellularLocation>
        <location evidence="1">Periplasm</location>
    </subcellularLocation>
</comment>
<evidence type="ECO:0000313" key="11">
    <source>
        <dbReference type="Proteomes" id="UP000189933"/>
    </source>
</evidence>
<evidence type="ECO:0000256" key="1">
    <source>
        <dbReference type="ARBA" id="ARBA00004418"/>
    </source>
</evidence>
<evidence type="ECO:0000256" key="7">
    <source>
        <dbReference type="ARBA" id="ARBA00022729"/>
    </source>
</evidence>
<dbReference type="OrthoDB" id="9814375at2"/>
<dbReference type="PANTHER" id="PTHR30024">
    <property type="entry name" value="ALIPHATIC SULFONATES-BINDING PROTEIN-RELATED"/>
    <property type="match status" value="1"/>
</dbReference>
<dbReference type="InterPro" id="IPR001638">
    <property type="entry name" value="Solute-binding_3/MltF_N"/>
</dbReference>
<dbReference type="RefSeq" id="WP_078664697.1">
    <property type="nucleotide sequence ID" value="NZ_FUXM01000004.1"/>
</dbReference>
<name>A0A1T4MG30_9FIRM</name>
<dbReference type="EMBL" id="FUXM01000004">
    <property type="protein sequence ID" value="SJZ65892.1"/>
    <property type="molecule type" value="Genomic_DNA"/>
</dbReference>
<evidence type="ECO:0000259" key="9">
    <source>
        <dbReference type="SMART" id="SM00062"/>
    </source>
</evidence>
<evidence type="ECO:0000256" key="8">
    <source>
        <dbReference type="ARBA" id="ARBA00023136"/>
    </source>
</evidence>
<keyword evidence="7" id="KW-0732">Signal</keyword>